<reference evidence="10 11" key="1">
    <citation type="journal article" date="2019" name="Syst. Appl. Microbiol.">
        <title>Polyphasic characterization of two novel Lactobacillus spp. isolated from blown salami packages: Description of Lactobacillus halodurans sp. nov. and Lactobacillus salsicarnum sp. nov.</title>
        <authorList>
            <person name="Schuster J.A."/>
            <person name="Klingl A."/>
            <person name="Vogel R.F."/>
            <person name="Ehrmann M.A."/>
        </authorList>
    </citation>
    <scope>NUCLEOTIDE SEQUENCE [LARGE SCALE GENOMIC DNA]</scope>
    <source>
        <strain evidence="8 11">TMW 1.2098</strain>
        <strain evidence="9 10">TMW 1.2118</strain>
    </source>
</reference>
<keyword evidence="11" id="KW-1185">Reference proteome</keyword>
<evidence type="ECO:0000259" key="7">
    <source>
        <dbReference type="Pfam" id="PF04024"/>
    </source>
</evidence>
<evidence type="ECO:0000313" key="11">
    <source>
        <dbReference type="Proteomes" id="UP000436655"/>
    </source>
</evidence>
<dbReference type="OrthoDB" id="9815286at2"/>
<organism evidence="9 10">
    <name type="scientific">Companilactobacillus mishanensis</name>
    <dbReference type="NCBI Taxonomy" id="2486008"/>
    <lineage>
        <taxon>Bacteria</taxon>
        <taxon>Bacillati</taxon>
        <taxon>Bacillota</taxon>
        <taxon>Bacilli</taxon>
        <taxon>Lactobacillales</taxon>
        <taxon>Lactobacillaceae</taxon>
        <taxon>Companilactobacillus</taxon>
    </lineage>
</organism>
<evidence type="ECO:0000256" key="5">
    <source>
        <dbReference type="ARBA" id="ARBA00023136"/>
    </source>
</evidence>
<reference evidence="8" key="2">
    <citation type="submission" date="2019-05" db="EMBL/GenBank/DDBJ databases">
        <authorList>
            <person name="Schuster J.A."/>
            <person name="Ehrmann M.A."/>
        </authorList>
    </citation>
    <scope>NUCLEOTIDE SEQUENCE</scope>
    <source>
        <strain evidence="8">TMW 1.2098</strain>
    </source>
</reference>
<feature type="domain" description="Phage shock protein PspC N-terminal" evidence="7">
    <location>
        <begin position="3"/>
        <end position="61"/>
    </location>
</feature>
<dbReference type="AlphaFoldDB" id="A0A5P0ZFW3"/>
<evidence type="ECO:0000256" key="4">
    <source>
        <dbReference type="ARBA" id="ARBA00022989"/>
    </source>
</evidence>
<evidence type="ECO:0000313" key="9">
    <source>
        <dbReference type="EMBL" id="MQS51908.1"/>
    </source>
</evidence>
<keyword evidence="5 6" id="KW-0472">Membrane</keyword>
<protein>
    <submittedName>
        <fullName evidence="9">PspC domain-containing protein</fullName>
    </submittedName>
</protein>
<evidence type="ECO:0000256" key="1">
    <source>
        <dbReference type="ARBA" id="ARBA00004162"/>
    </source>
</evidence>
<evidence type="ECO:0000313" key="8">
    <source>
        <dbReference type="EMBL" id="MQS45661.1"/>
    </source>
</evidence>
<dbReference type="Pfam" id="PF04024">
    <property type="entry name" value="PspC"/>
    <property type="match status" value="1"/>
</dbReference>
<dbReference type="RefSeq" id="WP_125703852.1">
    <property type="nucleotide sequence ID" value="NZ_JBHTOO010000029.1"/>
</dbReference>
<dbReference type="InterPro" id="IPR007168">
    <property type="entry name" value="Phageshock_PspC_N"/>
</dbReference>
<dbReference type="Proteomes" id="UP000380386">
    <property type="component" value="Unassembled WGS sequence"/>
</dbReference>
<accession>A0A5P0ZFW3</accession>
<keyword evidence="3 6" id="KW-0812">Transmembrane</keyword>
<dbReference type="EMBL" id="VDFM01000002">
    <property type="protein sequence ID" value="MQS51908.1"/>
    <property type="molecule type" value="Genomic_DNA"/>
</dbReference>
<keyword evidence="4 6" id="KW-1133">Transmembrane helix</keyword>
<proteinExistence type="predicted"/>
<evidence type="ECO:0000256" key="2">
    <source>
        <dbReference type="ARBA" id="ARBA00022475"/>
    </source>
</evidence>
<dbReference type="Proteomes" id="UP000436655">
    <property type="component" value="Unassembled WGS sequence"/>
</dbReference>
<keyword evidence="2" id="KW-1003">Cell membrane</keyword>
<dbReference type="EMBL" id="VDFN01000008">
    <property type="protein sequence ID" value="MQS45661.1"/>
    <property type="molecule type" value="Genomic_DNA"/>
</dbReference>
<dbReference type="PANTHER" id="PTHR33885">
    <property type="entry name" value="PHAGE SHOCK PROTEIN C"/>
    <property type="match status" value="1"/>
</dbReference>
<gene>
    <name evidence="9" type="ORF">FHL02_02615</name>
    <name evidence="8" type="ORF">FHL03_09200</name>
</gene>
<evidence type="ECO:0000256" key="3">
    <source>
        <dbReference type="ARBA" id="ARBA00022692"/>
    </source>
</evidence>
<dbReference type="PANTHER" id="PTHR33885:SF3">
    <property type="entry name" value="PHAGE SHOCK PROTEIN C"/>
    <property type="match status" value="1"/>
</dbReference>
<comment type="caution">
    <text evidence="9">The sequence shown here is derived from an EMBL/GenBank/DDBJ whole genome shotgun (WGS) entry which is preliminary data.</text>
</comment>
<sequence length="93" mass="10832">MKKRLTRSTTDRFVAGVCGGLAEYFGVDSTWIRLAFIVLIPYSFFMPIVVYIACYLLIPEKRNIQRASFRHNVNNPFHRLHSHARSTNSEKKK</sequence>
<evidence type="ECO:0000256" key="6">
    <source>
        <dbReference type="SAM" id="Phobius"/>
    </source>
</evidence>
<feature type="transmembrane region" description="Helical" evidence="6">
    <location>
        <begin position="31"/>
        <end position="58"/>
    </location>
</feature>
<evidence type="ECO:0000313" key="10">
    <source>
        <dbReference type="Proteomes" id="UP000380386"/>
    </source>
</evidence>
<name>A0A5P0ZFW3_9LACO</name>
<dbReference type="GO" id="GO:0005886">
    <property type="term" value="C:plasma membrane"/>
    <property type="evidence" value="ECO:0007669"/>
    <property type="project" value="UniProtKB-SubCell"/>
</dbReference>
<comment type="subcellular location">
    <subcellularLocation>
        <location evidence="1">Cell membrane</location>
        <topology evidence="1">Single-pass membrane protein</topology>
    </subcellularLocation>
</comment>
<dbReference type="InterPro" id="IPR052027">
    <property type="entry name" value="PspC"/>
</dbReference>